<dbReference type="Proteomes" id="UP001209701">
    <property type="component" value="Unassembled WGS sequence"/>
</dbReference>
<keyword evidence="4" id="KW-0804">Transcription</keyword>
<dbReference type="Pfam" id="PF03466">
    <property type="entry name" value="LysR_substrate"/>
    <property type="match status" value="1"/>
</dbReference>
<dbReference type="PANTHER" id="PTHR30537:SF3">
    <property type="entry name" value="TRANSCRIPTIONAL REGULATORY PROTEIN"/>
    <property type="match status" value="1"/>
</dbReference>
<sequence length="290" mass="32116">MLDWSQVQIFLGLAEAGSLSRAVALLSQSQPTLSRQLTALESSLGQSLFERHPRGLTLTAAGQALLPAARRMREGAQELSLALAARETSLAGTVRMTASEIVCCYFLPEFLARMRLDHPEIQLEIVASDEVENLLDRSADIALRMVRPEQGMLVARKLADWPLGMYAHRRYLARHGVPTVATLAQHHWLGFDRADQLLRGFAAAGFAVEREFFCLRSDSHVAMWEAMRAGCGIAVGLQSLAARDLNLQQVLPEIPIPPLPLWLTAHRELRDTPRLRLVFDALADWVGANP</sequence>
<accession>A0ABT2YEU3</accession>
<evidence type="ECO:0000256" key="4">
    <source>
        <dbReference type="ARBA" id="ARBA00023163"/>
    </source>
</evidence>
<evidence type="ECO:0000259" key="5">
    <source>
        <dbReference type="PROSITE" id="PS50931"/>
    </source>
</evidence>
<gene>
    <name evidence="6" type="ORF">LNV07_10775</name>
</gene>
<reference evidence="6 7" key="1">
    <citation type="submission" date="2021-11" db="EMBL/GenBank/DDBJ databases">
        <authorList>
            <person name="Liang Q."/>
            <person name="Mou H."/>
            <person name="Liu Z."/>
        </authorList>
    </citation>
    <scope>NUCLEOTIDE SEQUENCE [LARGE SCALE GENOMIC DNA]</scope>
    <source>
        <strain evidence="6 7">CHU3</strain>
    </source>
</reference>
<dbReference type="InterPro" id="IPR036388">
    <property type="entry name" value="WH-like_DNA-bd_sf"/>
</dbReference>
<dbReference type="InterPro" id="IPR036390">
    <property type="entry name" value="WH_DNA-bd_sf"/>
</dbReference>
<keyword evidence="3" id="KW-0238">DNA-binding</keyword>
<dbReference type="InterPro" id="IPR000847">
    <property type="entry name" value="LysR_HTH_N"/>
</dbReference>
<dbReference type="Gene3D" id="1.10.10.10">
    <property type="entry name" value="Winged helix-like DNA-binding domain superfamily/Winged helix DNA-binding domain"/>
    <property type="match status" value="1"/>
</dbReference>
<dbReference type="PRINTS" id="PR00039">
    <property type="entry name" value="HTHLYSR"/>
</dbReference>
<name>A0ABT2YEU3_9BURK</name>
<comment type="caution">
    <text evidence="6">The sequence shown here is derived from an EMBL/GenBank/DDBJ whole genome shotgun (WGS) entry which is preliminary data.</text>
</comment>
<dbReference type="InterPro" id="IPR058163">
    <property type="entry name" value="LysR-type_TF_proteobact-type"/>
</dbReference>
<evidence type="ECO:0000313" key="7">
    <source>
        <dbReference type="Proteomes" id="UP001209701"/>
    </source>
</evidence>
<proteinExistence type="inferred from homology"/>
<comment type="similarity">
    <text evidence="1">Belongs to the LysR transcriptional regulatory family.</text>
</comment>
<protein>
    <submittedName>
        <fullName evidence="6">LysR family transcriptional regulator</fullName>
    </submittedName>
</protein>
<keyword evidence="2" id="KW-0805">Transcription regulation</keyword>
<dbReference type="InterPro" id="IPR005119">
    <property type="entry name" value="LysR_subst-bd"/>
</dbReference>
<evidence type="ECO:0000256" key="1">
    <source>
        <dbReference type="ARBA" id="ARBA00009437"/>
    </source>
</evidence>
<keyword evidence="7" id="KW-1185">Reference proteome</keyword>
<dbReference type="PANTHER" id="PTHR30537">
    <property type="entry name" value="HTH-TYPE TRANSCRIPTIONAL REGULATOR"/>
    <property type="match status" value="1"/>
</dbReference>
<evidence type="ECO:0000256" key="3">
    <source>
        <dbReference type="ARBA" id="ARBA00023125"/>
    </source>
</evidence>
<organism evidence="6 7">
    <name type="scientific">Roseateles oligotrophus</name>
    <dbReference type="NCBI Taxonomy" id="1769250"/>
    <lineage>
        <taxon>Bacteria</taxon>
        <taxon>Pseudomonadati</taxon>
        <taxon>Pseudomonadota</taxon>
        <taxon>Betaproteobacteria</taxon>
        <taxon>Burkholderiales</taxon>
        <taxon>Sphaerotilaceae</taxon>
        <taxon>Roseateles</taxon>
    </lineage>
</organism>
<feature type="domain" description="HTH lysR-type" evidence="5">
    <location>
        <begin position="2"/>
        <end position="59"/>
    </location>
</feature>
<evidence type="ECO:0000313" key="6">
    <source>
        <dbReference type="EMBL" id="MCV2368571.1"/>
    </source>
</evidence>
<dbReference type="SUPFAM" id="SSF46785">
    <property type="entry name" value="Winged helix' DNA-binding domain"/>
    <property type="match status" value="1"/>
</dbReference>
<evidence type="ECO:0000256" key="2">
    <source>
        <dbReference type="ARBA" id="ARBA00023015"/>
    </source>
</evidence>
<dbReference type="Gene3D" id="3.40.190.290">
    <property type="match status" value="1"/>
</dbReference>
<dbReference type="Pfam" id="PF00126">
    <property type="entry name" value="HTH_1"/>
    <property type="match status" value="1"/>
</dbReference>
<dbReference type="SUPFAM" id="SSF53850">
    <property type="entry name" value="Periplasmic binding protein-like II"/>
    <property type="match status" value="1"/>
</dbReference>
<dbReference type="PROSITE" id="PS50931">
    <property type="entry name" value="HTH_LYSR"/>
    <property type="match status" value="1"/>
</dbReference>
<dbReference type="EMBL" id="JAJIRN010000004">
    <property type="protein sequence ID" value="MCV2368571.1"/>
    <property type="molecule type" value="Genomic_DNA"/>
</dbReference>